<dbReference type="Gene3D" id="2.120.10.30">
    <property type="entry name" value="TolB, C-terminal domain"/>
    <property type="match status" value="1"/>
</dbReference>
<gene>
    <name evidence="1" type="ORF">HELGO_WM2413</name>
</gene>
<evidence type="ECO:0000313" key="1">
    <source>
        <dbReference type="EMBL" id="CAA6801198.1"/>
    </source>
</evidence>
<protein>
    <submittedName>
        <fullName evidence="1">TolB protein, periplasmic protein involved in the tonb-independent uptake of group A colicins</fullName>
    </submittedName>
</protein>
<dbReference type="SUPFAM" id="SSF69304">
    <property type="entry name" value="Tricorn protease N-terminal domain"/>
    <property type="match status" value="1"/>
</dbReference>
<name>A0A6S6SEE8_9BACT</name>
<dbReference type="InterPro" id="IPR011042">
    <property type="entry name" value="6-blade_b-propeller_TolB-like"/>
</dbReference>
<dbReference type="PANTHER" id="PTHR36842:SF1">
    <property type="entry name" value="PROTEIN TOLB"/>
    <property type="match status" value="1"/>
</dbReference>
<dbReference type="EMBL" id="CACVAS010000020">
    <property type="protein sequence ID" value="CAA6801198.1"/>
    <property type="molecule type" value="Genomic_DNA"/>
</dbReference>
<dbReference type="AlphaFoldDB" id="A0A6S6SEE8"/>
<dbReference type="NCBIfam" id="NF003124">
    <property type="entry name" value="PRK04043.1"/>
    <property type="match status" value="1"/>
</dbReference>
<reference evidence="1" key="1">
    <citation type="submission" date="2020-01" db="EMBL/GenBank/DDBJ databases">
        <authorList>
            <person name="Meier V. D."/>
            <person name="Meier V D."/>
        </authorList>
    </citation>
    <scope>NUCLEOTIDE SEQUENCE</scope>
    <source>
        <strain evidence="1">HLG_WM_MAG_01</strain>
    </source>
</reference>
<accession>A0A6S6SEE8</accession>
<organism evidence="1">
    <name type="scientific">uncultured Sulfurovum sp</name>
    <dbReference type="NCBI Taxonomy" id="269237"/>
    <lineage>
        <taxon>Bacteria</taxon>
        <taxon>Pseudomonadati</taxon>
        <taxon>Campylobacterota</taxon>
        <taxon>Epsilonproteobacteria</taxon>
        <taxon>Campylobacterales</taxon>
        <taxon>Sulfurovaceae</taxon>
        <taxon>Sulfurovum</taxon>
        <taxon>environmental samples</taxon>
    </lineage>
</organism>
<proteinExistence type="predicted"/>
<sequence>MLFLSLNLFAVDATMKIEKDVEQRSRVALVDGSLTPNSNFFKILLSDLKISGHFLSDSVHHKGDVNSNFISPSLKGREYILKYSLTQAQETTLFVRLLKSADGSEMFQKKYAIPHANKTPFLAHKVVSDINSALNYPDISWINRYVIFSRYTTPGRSEIVLADYTFNYQKVIIKGGLNLFPHWADAEQKSFYYSAYGGLMPTLYKINIYTGAKEKIAVSQGMLVCSDVSKDGSKLLLTMAPEGQADIFEFDVATKSKKQITRFRGIDVSGKYVDNESRIVFVSNRLGYANIFKKAIHSSAISQVVYHGRNNNACDAHDGKIVYTSRESKNSFGSNVFNLYLTQSGSSTARPLTSTGANQFPRFSTDGSVLLYLKQHGQRTSIGYTNLNSHQSLLFPFSGKKIQSIDW</sequence>
<dbReference type="PANTHER" id="PTHR36842">
    <property type="entry name" value="PROTEIN TOLB HOMOLOG"/>
    <property type="match status" value="1"/>
</dbReference>